<evidence type="ECO:0000259" key="2">
    <source>
        <dbReference type="Pfam" id="PF13452"/>
    </source>
</evidence>
<evidence type="ECO:0000313" key="3">
    <source>
        <dbReference type="EMBL" id="ASP19523.1"/>
    </source>
</evidence>
<keyword evidence="4" id="KW-1185">Reference proteome</keyword>
<proteinExistence type="predicted"/>
<dbReference type="EC" id="4.2.1.153" evidence="3"/>
<feature type="region of interest" description="Disordered" evidence="1">
    <location>
        <begin position="145"/>
        <end position="166"/>
    </location>
</feature>
<dbReference type="AlphaFoldDB" id="A0A222E039"/>
<reference evidence="3 4" key="1">
    <citation type="submission" date="2017-07" db="EMBL/GenBank/DDBJ databases">
        <title>Genome Sequence of Antarctobacter heliothermus Strain SMS3 Isolated from a culture of the Diatom Skeletonema marinoi.</title>
        <authorList>
            <person name="Topel M."/>
            <person name="Pinder M.I.M."/>
            <person name="Johansson O.N."/>
            <person name="Kourtchenko O."/>
            <person name="Godhe A."/>
            <person name="Clarke A.K."/>
        </authorList>
    </citation>
    <scope>NUCLEOTIDE SEQUENCE [LARGE SCALE GENOMIC DNA]</scope>
    <source>
        <strain evidence="3 4">SMS3</strain>
    </source>
</reference>
<dbReference type="InterPro" id="IPR029069">
    <property type="entry name" value="HotDog_dom_sf"/>
</dbReference>
<dbReference type="Proteomes" id="UP000203589">
    <property type="component" value="Chromosome"/>
</dbReference>
<keyword evidence="3" id="KW-0456">Lyase</keyword>
<name>A0A222E039_9RHOB</name>
<evidence type="ECO:0000256" key="1">
    <source>
        <dbReference type="SAM" id="MobiDB-lite"/>
    </source>
</evidence>
<dbReference type="SUPFAM" id="SSF54637">
    <property type="entry name" value="Thioesterase/thiol ester dehydrase-isomerase"/>
    <property type="match status" value="2"/>
</dbReference>
<feature type="domain" description="FAS1-like dehydratase" evidence="2">
    <location>
        <begin position="72"/>
        <end position="132"/>
    </location>
</feature>
<dbReference type="Gene3D" id="3.10.129.10">
    <property type="entry name" value="Hotdog Thioesterase"/>
    <property type="match status" value="1"/>
</dbReference>
<dbReference type="Pfam" id="PF13452">
    <property type="entry name" value="FAS1_DH_region"/>
    <property type="match status" value="1"/>
</dbReference>
<gene>
    <name evidence="3" type="ORF">ANTHELSMS3_00805</name>
</gene>
<dbReference type="InterPro" id="IPR052741">
    <property type="entry name" value="Mitochondrial_HTD2"/>
</dbReference>
<dbReference type="PANTHER" id="PTHR28152:SF1">
    <property type="entry name" value="HYDROXYACYL-THIOESTER DEHYDRATASE TYPE 2, MITOCHONDRIAL"/>
    <property type="match status" value="1"/>
</dbReference>
<dbReference type="PANTHER" id="PTHR28152">
    <property type="entry name" value="HYDROXYACYL-THIOESTER DEHYDRATASE TYPE 2, MITOCHONDRIAL"/>
    <property type="match status" value="1"/>
</dbReference>
<accession>A0A222E039</accession>
<organism evidence="3 4">
    <name type="scientific">Antarctobacter heliothermus</name>
    <dbReference type="NCBI Taxonomy" id="74033"/>
    <lineage>
        <taxon>Bacteria</taxon>
        <taxon>Pseudomonadati</taxon>
        <taxon>Pseudomonadota</taxon>
        <taxon>Alphaproteobacteria</taxon>
        <taxon>Rhodobacterales</taxon>
        <taxon>Roseobacteraceae</taxon>
        <taxon>Antarctobacter</taxon>
    </lineage>
</organism>
<dbReference type="KEGG" id="aht:ANTHELSMS3_00805"/>
<dbReference type="EMBL" id="CP022540">
    <property type="protein sequence ID" value="ASP19523.1"/>
    <property type="molecule type" value="Genomic_DNA"/>
</dbReference>
<dbReference type="InterPro" id="IPR039569">
    <property type="entry name" value="FAS1-like_DH_region"/>
</dbReference>
<dbReference type="OrthoDB" id="7183822at2"/>
<sequence length="270" mass="29667">MQNAAQAERRQTDVMDPERAQALAVALDRGRAIDVGDPLPPFFHQIYFWEAQPPGLLGRDGHPRVGTGLIPDLGLPRRMWAGGALQFHAPLRAGYMAEKRSWVADVTRKTGRSGPLGFVTLAHEIWQGGQLCVTERQDLVYREEAGPEAGGPTPPTSPMARDDHDSERVMGFSPTLLFRYSALTFNGHRIHYDIDYARTVEGYGGLVVHGPLLAQGLLLMAEEAAPVSGFTFRATAPLMHDELATLCRSGDDMWVRGPDGRQCMVATVEH</sequence>
<dbReference type="RefSeq" id="WP_094033752.1">
    <property type="nucleotide sequence ID" value="NZ_CP022540.1"/>
</dbReference>
<dbReference type="GO" id="GO:0019171">
    <property type="term" value="F:(3R)-hydroxyacyl-[acyl-carrier-protein] dehydratase activity"/>
    <property type="evidence" value="ECO:0007669"/>
    <property type="project" value="TreeGrafter"/>
</dbReference>
<protein>
    <submittedName>
        <fullName evidence="3">Mesaconyl-C(4)-CoA hydratase</fullName>
        <ecNumber evidence="3">4.2.1.153</ecNumber>
    </submittedName>
</protein>
<evidence type="ECO:0000313" key="4">
    <source>
        <dbReference type="Proteomes" id="UP000203589"/>
    </source>
</evidence>